<dbReference type="EMBL" id="CP060635">
    <property type="protein sequence ID" value="QNM07922.1"/>
    <property type="molecule type" value="Genomic_DNA"/>
</dbReference>
<feature type="transmembrane region" description="Helical" evidence="1">
    <location>
        <begin position="44"/>
        <end position="61"/>
    </location>
</feature>
<dbReference type="PANTHER" id="PTHR35007:SF1">
    <property type="entry name" value="PILUS ASSEMBLY PROTEIN"/>
    <property type="match status" value="1"/>
</dbReference>
<proteinExistence type="predicted"/>
<dbReference type="AlphaFoldDB" id="A0A7G9GAU0"/>
<feature type="transmembrane region" description="Helical" evidence="1">
    <location>
        <begin position="21"/>
        <end position="38"/>
    </location>
</feature>
<sequence>MKKINKEKQDYETYHFAVWEWAVNLLGGALTGGLVTWLCYRSVLASPLAAAIAAGFIWQRKRTLLEEKKRRLHYHFKDFISALHISLRAGYSVENGVRSARADLEKLYGKEDIMVQELAEIVGQMEFQVPVEQLFLELGRRSQIEDIRTFGEVLLIAKRTGGNLSGVLQDTWRTLCEKIDTRQEIDTVIASKKYEQNLMSIMPAAIILYLRFSFAGFVEQLYGNFTGVVIMSVCLAIYAGAFVLGRRMIRIEV</sequence>
<evidence type="ECO:0000313" key="2">
    <source>
        <dbReference type="EMBL" id="QNM07922.1"/>
    </source>
</evidence>
<feature type="transmembrane region" description="Helical" evidence="1">
    <location>
        <begin position="198"/>
        <end position="218"/>
    </location>
</feature>
<keyword evidence="1" id="KW-1133">Transmembrane helix</keyword>
<keyword evidence="1" id="KW-0472">Membrane</keyword>
<keyword evidence="1" id="KW-0812">Transmembrane</keyword>
<accession>A0A7G9GAU0</accession>
<reference evidence="2 3" key="1">
    <citation type="submission" date="2020-08" db="EMBL/GenBank/DDBJ databases">
        <authorList>
            <person name="Liu C."/>
            <person name="Sun Q."/>
        </authorList>
    </citation>
    <scope>NUCLEOTIDE SEQUENCE [LARGE SCALE GENOMIC DNA]</scope>
    <source>
        <strain evidence="2 3">NSJ-29</strain>
    </source>
</reference>
<evidence type="ECO:0000313" key="3">
    <source>
        <dbReference type="Proteomes" id="UP000515860"/>
    </source>
</evidence>
<gene>
    <name evidence="2" type="ORF">H9Q79_13520</name>
</gene>
<evidence type="ECO:0000256" key="1">
    <source>
        <dbReference type="SAM" id="Phobius"/>
    </source>
</evidence>
<feature type="transmembrane region" description="Helical" evidence="1">
    <location>
        <begin position="224"/>
        <end position="244"/>
    </location>
</feature>
<name>A0A7G9GAU0_9FIRM</name>
<protein>
    <submittedName>
        <fullName evidence="2">Type II secretion system F family protein</fullName>
    </submittedName>
</protein>
<dbReference type="KEGG" id="whj:H9Q79_13520"/>
<dbReference type="PANTHER" id="PTHR35007">
    <property type="entry name" value="INTEGRAL MEMBRANE PROTEIN-RELATED"/>
    <property type="match status" value="1"/>
</dbReference>
<organism evidence="2 3">
    <name type="scientific">Wansuia hejianensis</name>
    <dbReference type="NCBI Taxonomy" id="2763667"/>
    <lineage>
        <taxon>Bacteria</taxon>
        <taxon>Bacillati</taxon>
        <taxon>Bacillota</taxon>
        <taxon>Clostridia</taxon>
        <taxon>Lachnospirales</taxon>
        <taxon>Lachnospiraceae</taxon>
        <taxon>Wansuia</taxon>
    </lineage>
</organism>
<dbReference type="RefSeq" id="WP_249328515.1">
    <property type="nucleotide sequence ID" value="NZ_CP060635.1"/>
</dbReference>
<keyword evidence="3" id="KW-1185">Reference proteome</keyword>
<dbReference type="Proteomes" id="UP000515860">
    <property type="component" value="Chromosome"/>
</dbReference>